<evidence type="ECO:0000313" key="2">
    <source>
        <dbReference type="Proteomes" id="UP001057221"/>
    </source>
</evidence>
<organism evidence="1 2">
    <name type="scientific">Brevundimonas phage vB_BpoS-Domovoi</name>
    <dbReference type="NCBI Taxonomy" id="2948598"/>
    <lineage>
        <taxon>Viruses</taxon>
        <taxon>Duplodnaviria</taxon>
        <taxon>Heunggongvirae</taxon>
        <taxon>Uroviricota</taxon>
        <taxon>Caudoviricetes</taxon>
        <taxon>Jeanschmidtviridae</taxon>
        <taxon>Marchewkavirus</taxon>
        <taxon>Marchewkavirus domovoi</taxon>
    </lineage>
</organism>
<keyword evidence="2" id="KW-1185">Reference proteome</keyword>
<accession>A0A9E7MQJ0</accession>
<sequence>MTDETIHPAAIRLINAVMFGFVAEGLREADKASTLAVNALRELQHLPDGELQIALDRAMFRGANSITDLEWGAKTIQTLREVLVGRGVARR</sequence>
<reference evidence="1 2" key="1">
    <citation type="submission" date="2022-05" db="EMBL/GenBank/DDBJ databases">
        <authorList>
            <person name="Friedrich I."/>
            <person name="Poehlein A."/>
            <person name="Schneider D."/>
            <person name="Hertel R."/>
            <person name="Daniel R."/>
        </authorList>
    </citation>
    <scope>NUCLEOTIDE SEQUENCE [LARGE SCALE GENOMIC DNA]</scope>
</reference>
<evidence type="ECO:0000313" key="1">
    <source>
        <dbReference type="EMBL" id="USN14579.1"/>
    </source>
</evidence>
<gene>
    <name evidence="1" type="ORF">DOMOVOI_01050</name>
</gene>
<dbReference type="Proteomes" id="UP001057221">
    <property type="component" value="Segment"/>
</dbReference>
<protein>
    <submittedName>
        <fullName evidence="1">Uncharacterized protein</fullName>
    </submittedName>
</protein>
<name>A0A9E7MQJ0_9CAUD</name>
<dbReference type="EMBL" id="ON529855">
    <property type="protein sequence ID" value="USN14579.1"/>
    <property type="molecule type" value="Genomic_DNA"/>
</dbReference>
<proteinExistence type="predicted"/>